<gene>
    <name evidence="5" type="ORF">AMK59_3403</name>
</gene>
<dbReference type="InterPro" id="IPR044488">
    <property type="entry name" value="AKR2E"/>
</dbReference>
<dbReference type="PIRSF" id="PIRSF000097">
    <property type="entry name" value="AKR"/>
    <property type="match status" value="1"/>
</dbReference>
<dbReference type="SUPFAM" id="SSF51430">
    <property type="entry name" value="NAD(P)-linked oxidoreductase"/>
    <property type="match status" value="1"/>
</dbReference>
<dbReference type="InterPro" id="IPR020471">
    <property type="entry name" value="AKR"/>
</dbReference>
<evidence type="ECO:0000313" key="6">
    <source>
        <dbReference type="Proteomes" id="UP000051574"/>
    </source>
</evidence>
<protein>
    <recommendedName>
        <fullName evidence="4">NADP-dependent oxidoreductase domain-containing protein</fullName>
    </recommendedName>
</protein>
<proteinExistence type="predicted"/>
<dbReference type="GO" id="GO:0016491">
    <property type="term" value="F:oxidoreductase activity"/>
    <property type="evidence" value="ECO:0007669"/>
    <property type="project" value="InterPro"/>
</dbReference>
<comment type="caution">
    <text evidence="5">The sequence shown here is derived from an EMBL/GenBank/DDBJ whole genome shotgun (WGS) entry which is preliminary data.</text>
</comment>
<dbReference type="EMBL" id="LJIG01009120">
    <property type="protein sequence ID" value="KRT83716.1"/>
    <property type="molecule type" value="Genomic_DNA"/>
</dbReference>
<dbReference type="PRINTS" id="PR00069">
    <property type="entry name" value="ALDKETRDTASE"/>
</dbReference>
<dbReference type="InterPro" id="IPR036812">
    <property type="entry name" value="NAD(P)_OxRdtase_dom_sf"/>
</dbReference>
<dbReference type="PROSITE" id="PS00062">
    <property type="entry name" value="ALDOKETO_REDUCTASE_2"/>
    <property type="match status" value="1"/>
</dbReference>
<feature type="domain" description="NADP-dependent oxidoreductase" evidence="4">
    <location>
        <begin position="23"/>
        <end position="291"/>
    </location>
</feature>
<evidence type="ECO:0000256" key="2">
    <source>
        <dbReference type="PIRSR" id="PIRSR000097-2"/>
    </source>
</evidence>
<dbReference type="PANTHER" id="PTHR11732">
    <property type="entry name" value="ALDO/KETO REDUCTASE"/>
    <property type="match status" value="1"/>
</dbReference>
<evidence type="ECO:0000256" key="3">
    <source>
        <dbReference type="PIRSR" id="PIRSR000097-3"/>
    </source>
</evidence>
<organism evidence="5 6">
    <name type="scientific">Oryctes borbonicus</name>
    <dbReference type="NCBI Taxonomy" id="1629725"/>
    <lineage>
        <taxon>Eukaryota</taxon>
        <taxon>Metazoa</taxon>
        <taxon>Ecdysozoa</taxon>
        <taxon>Arthropoda</taxon>
        <taxon>Hexapoda</taxon>
        <taxon>Insecta</taxon>
        <taxon>Pterygota</taxon>
        <taxon>Neoptera</taxon>
        <taxon>Endopterygota</taxon>
        <taxon>Coleoptera</taxon>
        <taxon>Polyphaga</taxon>
        <taxon>Scarabaeiformia</taxon>
        <taxon>Scarabaeidae</taxon>
        <taxon>Dynastinae</taxon>
        <taxon>Oryctes</taxon>
    </lineage>
</organism>
<evidence type="ECO:0000256" key="1">
    <source>
        <dbReference type="PIRSR" id="PIRSR000097-1"/>
    </source>
</evidence>
<dbReference type="Pfam" id="PF00248">
    <property type="entry name" value="Aldo_ket_red"/>
    <property type="match status" value="1"/>
</dbReference>
<dbReference type="Gene3D" id="3.20.20.100">
    <property type="entry name" value="NADP-dependent oxidoreductase domain"/>
    <property type="match status" value="1"/>
</dbReference>
<accession>A0A0T6B8Q2</accession>
<dbReference type="Proteomes" id="UP000051574">
    <property type="component" value="Unassembled WGS sequence"/>
</dbReference>
<evidence type="ECO:0000313" key="5">
    <source>
        <dbReference type="EMBL" id="KRT83716.1"/>
    </source>
</evidence>
<dbReference type="AlphaFoldDB" id="A0A0T6B8Q2"/>
<sequence length="314" mass="35730">MLSKVITLNNGRKIPTVGLGTYKSPPGQVHQAIIDAIDGGYRHFDCAWFYGNEAEIGAALKEEITNGKVKREELFITSKLWNNFHKKDKVVPMLRETLSYLKLEYIDLYLIHWPFAFKETSPLWPIGEGAEAYSDIDYLETWEGMEECINQGLAKSIGVSNFNSEQIERLLKNCKIKPVVNQVEVNPNLNQKKLIQFCKDRGIIITGYCPLGRVEEAGIRGFPPPTMLDPKVAEIAKKHNKTSAQVVLNYLISLGITVIPKSVTKSRIVQNIDVFDFKLDAEDVAYLDSCNRNSRVCGLEMFKDHKYYPFNLEY</sequence>
<feature type="site" description="Lowers pKa of active site Tyr" evidence="3">
    <location>
        <position position="79"/>
    </location>
</feature>
<dbReference type="FunFam" id="3.20.20.100:FF:000023">
    <property type="entry name" value="aldose reductase"/>
    <property type="match status" value="1"/>
</dbReference>
<dbReference type="PROSITE" id="PS00798">
    <property type="entry name" value="ALDOKETO_REDUCTASE_1"/>
    <property type="match status" value="1"/>
</dbReference>
<feature type="active site" description="Proton donor" evidence="1">
    <location>
        <position position="50"/>
    </location>
</feature>
<reference evidence="5 6" key="1">
    <citation type="submission" date="2015-09" db="EMBL/GenBank/DDBJ databases">
        <title>Draft genome of the scarab beetle Oryctes borbonicus.</title>
        <authorList>
            <person name="Meyer J.M."/>
            <person name="Markov G.V."/>
            <person name="Baskaran P."/>
            <person name="Herrmann M."/>
            <person name="Sommer R.J."/>
            <person name="Roedelsperger C."/>
        </authorList>
    </citation>
    <scope>NUCLEOTIDE SEQUENCE [LARGE SCALE GENOMIC DNA]</scope>
    <source>
        <strain evidence="5">OB123</strain>
        <tissue evidence="5">Whole animal</tissue>
    </source>
</reference>
<dbReference type="CDD" id="cd19116">
    <property type="entry name" value="AKR_AKR2E1-5"/>
    <property type="match status" value="1"/>
</dbReference>
<keyword evidence="6" id="KW-1185">Reference proteome</keyword>
<dbReference type="InterPro" id="IPR018170">
    <property type="entry name" value="Aldo/ket_reductase_CS"/>
</dbReference>
<evidence type="ECO:0000259" key="4">
    <source>
        <dbReference type="Pfam" id="PF00248"/>
    </source>
</evidence>
<dbReference type="InterPro" id="IPR023210">
    <property type="entry name" value="NADP_OxRdtase_dom"/>
</dbReference>
<name>A0A0T6B8Q2_9SCAR</name>
<dbReference type="OrthoDB" id="416253at2759"/>
<feature type="binding site" evidence="2">
    <location>
        <position position="112"/>
    </location>
    <ligand>
        <name>substrate</name>
    </ligand>
</feature>
<dbReference type="PROSITE" id="PS00063">
    <property type="entry name" value="ALDOKETO_REDUCTASE_3"/>
    <property type="match status" value="1"/>
</dbReference>